<dbReference type="PANTHER" id="PTHR43568">
    <property type="entry name" value="P PROTEIN"/>
    <property type="match status" value="1"/>
</dbReference>
<keyword evidence="3 6" id="KW-0812">Transmembrane</keyword>
<sequence length="437" mass="47793">MSITDPLILSCLIMGLVYAFIITEKMNQAVIALVGACLTIYLGIQTQHAAIEAIDFNTIFLLIGMMMIVTIMKRSGVFQFVAIMAARIVRANPRGLLVVLSLITAVFSAFLDNVTTVMLIVPITLLLTEQLKQKPYPFLIAQIFFSNIGGTSTLIGDPPNILIGSAVGLSFMDFLINMGPVIIVIVIALLAVFDFIWGRHMTTSLRARAHLLRYDPYEALEDKPLLYKSLFVLALVISGFILGHSLFGFETGIIALSGACLLLILDSFGLKREERNQRVQKTFEHVEWETIFFFMGLFMVVSALEHTGALQMVADNIIHITKGDFQMTALVILWTSTVFSAFVNNIPFVATLIPVIEGMAPGFGGAEAIEPLWWSLVLGACLGGNGSLVGASANVIVAAYAQRAGQPISFIGFLAHGFPLMMLTILISTIYVWLVYL</sequence>
<keyword evidence="2" id="KW-0813">Transport</keyword>
<feature type="transmembrane region" description="Helical" evidence="6">
    <location>
        <begin position="291"/>
        <end position="313"/>
    </location>
</feature>
<reference evidence="8 9" key="1">
    <citation type="submission" date="2020-07" db="EMBL/GenBank/DDBJ databases">
        <title>Huge and variable diversity of episymbiotic CPR bacteria and DPANN archaea in groundwater ecosystems.</title>
        <authorList>
            <person name="He C.Y."/>
            <person name="Keren R."/>
            <person name="Whittaker M."/>
            <person name="Farag I.F."/>
            <person name="Doudna J."/>
            <person name="Cate J.H.D."/>
            <person name="Banfield J.F."/>
        </authorList>
    </citation>
    <scope>NUCLEOTIDE SEQUENCE [LARGE SCALE GENOMIC DNA]</scope>
    <source>
        <strain evidence="8">NC_groundwater_70_Ag_B-0.1um_54_66</strain>
    </source>
</reference>
<dbReference type="EMBL" id="CP066681">
    <property type="protein sequence ID" value="QQG36146.1"/>
    <property type="molecule type" value="Genomic_DNA"/>
</dbReference>
<organism evidence="8 9">
    <name type="scientific">Micavibrio aeruginosavorus</name>
    <dbReference type="NCBI Taxonomy" id="349221"/>
    <lineage>
        <taxon>Bacteria</taxon>
        <taxon>Pseudomonadati</taxon>
        <taxon>Bdellovibrionota</taxon>
        <taxon>Bdellovibrionia</taxon>
        <taxon>Bdellovibrionales</taxon>
        <taxon>Pseudobdellovibrionaceae</taxon>
        <taxon>Micavibrio</taxon>
    </lineage>
</organism>
<evidence type="ECO:0000313" key="8">
    <source>
        <dbReference type="EMBL" id="QQG36146.1"/>
    </source>
</evidence>
<dbReference type="InterPro" id="IPR004680">
    <property type="entry name" value="Cit_transptr-like_dom"/>
</dbReference>
<feature type="transmembrane region" description="Helical" evidence="6">
    <location>
        <begin position="253"/>
        <end position="270"/>
    </location>
</feature>
<proteinExistence type="predicted"/>
<dbReference type="InterPro" id="IPR051475">
    <property type="entry name" value="Diverse_Ion_Transporter"/>
</dbReference>
<protein>
    <submittedName>
        <fullName evidence="8">ArsB/NhaD family transporter</fullName>
    </submittedName>
</protein>
<comment type="subcellular location">
    <subcellularLocation>
        <location evidence="1">Membrane</location>
        <topology evidence="1">Multi-pass membrane protein</topology>
    </subcellularLocation>
</comment>
<feature type="transmembrane region" description="Helical" evidence="6">
    <location>
        <begin position="29"/>
        <end position="44"/>
    </location>
</feature>
<dbReference type="CDD" id="cd01116">
    <property type="entry name" value="P_permease"/>
    <property type="match status" value="1"/>
</dbReference>
<evidence type="ECO:0000256" key="3">
    <source>
        <dbReference type="ARBA" id="ARBA00022692"/>
    </source>
</evidence>
<evidence type="ECO:0000256" key="5">
    <source>
        <dbReference type="ARBA" id="ARBA00023136"/>
    </source>
</evidence>
<feature type="transmembrane region" description="Helical" evidence="6">
    <location>
        <begin position="372"/>
        <end position="401"/>
    </location>
</feature>
<evidence type="ECO:0000256" key="1">
    <source>
        <dbReference type="ARBA" id="ARBA00004141"/>
    </source>
</evidence>
<evidence type="ECO:0000259" key="7">
    <source>
        <dbReference type="Pfam" id="PF03600"/>
    </source>
</evidence>
<name>A0A7T5R2B0_9BACT</name>
<evidence type="ECO:0000256" key="4">
    <source>
        <dbReference type="ARBA" id="ARBA00022989"/>
    </source>
</evidence>
<feature type="domain" description="Citrate transporter-like" evidence="7">
    <location>
        <begin position="18"/>
        <end position="379"/>
    </location>
</feature>
<dbReference type="Proteomes" id="UP000595362">
    <property type="component" value="Chromosome"/>
</dbReference>
<gene>
    <name evidence="8" type="ORF">HYS17_11760</name>
</gene>
<feature type="transmembrane region" description="Helical" evidence="6">
    <location>
        <begin position="96"/>
        <end position="126"/>
    </location>
</feature>
<feature type="transmembrane region" description="Helical" evidence="6">
    <location>
        <begin position="56"/>
        <end position="76"/>
    </location>
</feature>
<dbReference type="Pfam" id="PF03600">
    <property type="entry name" value="CitMHS"/>
    <property type="match status" value="1"/>
</dbReference>
<feature type="transmembrane region" description="Helical" evidence="6">
    <location>
        <begin position="225"/>
        <end position="247"/>
    </location>
</feature>
<keyword evidence="5 6" id="KW-0472">Membrane</keyword>
<evidence type="ECO:0000256" key="2">
    <source>
        <dbReference type="ARBA" id="ARBA00022448"/>
    </source>
</evidence>
<feature type="transmembrane region" description="Helical" evidence="6">
    <location>
        <begin position="175"/>
        <end position="197"/>
    </location>
</feature>
<feature type="transmembrane region" description="Helical" evidence="6">
    <location>
        <begin position="413"/>
        <end position="436"/>
    </location>
</feature>
<dbReference type="GO" id="GO:0016020">
    <property type="term" value="C:membrane"/>
    <property type="evidence" value="ECO:0007669"/>
    <property type="project" value="UniProtKB-SubCell"/>
</dbReference>
<accession>A0A7T5R2B0</accession>
<evidence type="ECO:0000313" key="9">
    <source>
        <dbReference type="Proteomes" id="UP000595362"/>
    </source>
</evidence>
<dbReference type="PANTHER" id="PTHR43568:SF1">
    <property type="entry name" value="P PROTEIN"/>
    <property type="match status" value="1"/>
</dbReference>
<dbReference type="AlphaFoldDB" id="A0A7T5R2B0"/>
<keyword evidence="4 6" id="KW-1133">Transmembrane helix</keyword>
<evidence type="ECO:0000256" key="6">
    <source>
        <dbReference type="SAM" id="Phobius"/>
    </source>
</evidence>
<dbReference type="GO" id="GO:0055085">
    <property type="term" value="P:transmembrane transport"/>
    <property type="evidence" value="ECO:0007669"/>
    <property type="project" value="InterPro"/>
</dbReference>